<dbReference type="EMBL" id="CAADRP010001763">
    <property type="protein sequence ID" value="VFU51681.1"/>
    <property type="molecule type" value="Genomic_DNA"/>
</dbReference>
<name>A0A6N2MBS9_SALVM</name>
<reference evidence="1" key="1">
    <citation type="submission" date="2019-03" db="EMBL/GenBank/DDBJ databases">
        <authorList>
            <person name="Mank J."/>
            <person name="Almeida P."/>
        </authorList>
    </citation>
    <scope>NUCLEOTIDE SEQUENCE</scope>
    <source>
        <strain evidence="1">78183</strain>
    </source>
</reference>
<gene>
    <name evidence="1" type="ORF">SVIM_LOCUS350568</name>
</gene>
<proteinExistence type="predicted"/>
<accession>A0A6N2MBS9</accession>
<evidence type="ECO:0000313" key="1">
    <source>
        <dbReference type="EMBL" id="VFU51681.1"/>
    </source>
</evidence>
<protein>
    <submittedName>
        <fullName evidence="1">Uncharacterized protein</fullName>
    </submittedName>
</protein>
<organism evidence="1">
    <name type="scientific">Salix viminalis</name>
    <name type="common">Common osier</name>
    <name type="synonym">Basket willow</name>
    <dbReference type="NCBI Taxonomy" id="40686"/>
    <lineage>
        <taxon>Eukaryota</taxon>
        <taxon>Viridiplantae</taxon>
        <taxon>Streptophyta</taxon>
        <taxon>Embryophyta</taxon>
        <taxon>Tracheophyta</taxon>
        <taxon>Spermatophyta</taxon>
        <taxon>Magnoliopsida</taxon>
        <taxon>eudicotyledons</taxon>
        <taxon>Gunneridae</taxon>
        <taxon>Pentapetalae</taxon>
        <taxon>rosids</taxon>
        <taxon>fabids</taxon>
        <taxon>Malpighiales</taxon>
        <taxon>Salicaceae</taxon>
        <taxon>Saliceae</taxon>
        <taxon>Salix</taxon>
    </lineage>
</organism>
<dbReference type="AlphaFoldDB" id="A0A6N2MBS9"/>
<sequence length="162" mass="18350">MAYFYRLAELDSVFLAAVELFCSPFESLSMWPAVSEKCWHNLSIGIAKMVGGDSYIHPRNEVRSKVTMETKKERIEALEAGLRGVQDGMQQLELGVTHKLHHLEETINKLSKLLLSTREVPSNNPQEGSLHSMREGNNANLLIHNGKTGISKIFWRRSNRMA</sequence>